<proteinExistence type="predicted"/>
<name>A0A7J7KNE3_BUGNE</name>
<dbReference type="EMBL" id="VXIV02000223">
    <property type="protein sequence ID" value="KAF6039682.1"/>
    <property type="molecule type" value="Genomic_DNA"/>
</dbReference>
<accession>A0A7J7KNE3</accession>
<evidence type="ECO:0000313" key="2">
    <source>
        <dbReference type="Proteomes" id="UP000593567"/>
    </source>
</evidence>
<reference evidence="1" key="1">
    <citation type="submission" date="2020-06" db="EMBL/GenBank/DDBJ databases">
        <title>Draft genome of Bugula neritina, a colonial animal packing powerful symbionts and potential medicines.</title>
        <authorList>
            <person name="Rayko M."/>
        </authorList>
    </citation>
    <scope>NUCLEOTIDE SEQUENCE [LARGE SCALE GENOMIC DNA]</scope>
    <source>
        <strain evidence="1">Kwan_BN1</strain>
    </source>
</reference>
<protein>
    <submittedName>
        <fullName evidence="1">Uncharacterized protein</fullName>
    </submittedName>
</protein>
<gene>
    <name evidence="1" type="ORF">EB796_002013</name>
</gene>
<organism evidence="1 2">
    <name type="scientific">Bugula neritina</name>
    <name type="common">Brown bryozoan</name>
    <name type="synonym">Sertularia neritina</name>
    <dbReference type="NCBI Taxonomy" id="10212"/>
    <lineage>
        <taxon>Eukaryota</taxon>
        <taxon>Metazoa</taxon>
        <taxon>Spiralia</taxon>
        <taxon>Lophotrochozoa</taxon>
        <taxon>Bryozoa</taxon>
        <taxon>Gymnolaemata</taxon>
        <taxon>Cheilostomatida</taxon>
        <taxon>Flustrina</taxon>
        <taxon>Buguloidea</taxon>
        <taxon>Bugulidae</taxon>
        <taxon>Bugula</taxon>
    </lineage>
</organism>
<comment type="caution">
    <text evidence="1">The sequence shown here is derived from an EMBL/GenBank/DDBJ whole genome shotgun (WGS) entry which is preliminary data.</text>
</comment>
<evidence type="ECO:0000313" key="1">
    <source>
        <dbReference type="EMBL" id="KAF6039682.1"/>
    </source>
</evidence>
<sequence>MDLIQSCIGVNNKTLCTGDVSYKIHRNADKKSKVHYICVDPAQTQSQNVKLKKVKDQHQDEDVLKFKLKGRKSTDDEAHILSQKYHNIGLLTKSVTFDRNCFVIELVKGCTLSWILHKFQQTFDSSIQEKVAPSPQRVGDVRNDVCYYVLPSSLYTKDCSSVDSLRQLILSQHLLKLLQRHLTGFSSPSLLYDSDVPIEELISRCIKGSESTVELDDSAFVSQLLNLSFVEPINDSEWLVRFSKPVTIHGCEVTEWRLVKDSFIYACLCRIHSILFHRPHIVIHHVITVSQSYQHQVMLTILNEMVCLLHKEGQITNNTVEMGVVKLSPPASGVQQYIESRRNYLVASSQEKFGAINVTSE</sequence>
<dbReference type="AlphaFoldDB" id="A0A7J7KNE3"/>
<dbReference type="Proteomes" id="UP000593567">
    <property type="component" value="Unassembled WGS sequence"/>
</dbReference>
<keyword evidence="2" id="KW-1185">Reference proteome</keyword>